<protein>
    <submittedName>
        <fullName evidence="1">SEC-C domain-containing protein</fullName>
    </submittedName>
</protein>
<dbReference type="Proteomes" id="UP001589855">
    <property type="component" value="Unassembled WGS sequence"/>
</dbReference>
<gene>
    <name evidence="1" type="ORF">ACFFGS_10230</name>
</gene>
<dbReference type="Pfam" id="PF02810">
    <property type="entry name" value="SEC-C"/>
    <property type="match status" value="1"/>
</dbReference>
<evidence type="ECO:0000313" key="1">
    <source>
        <dbReference type="EMBL" id="MFC0424497.1"/>
    </source>
</evidence>
<sequence length="252" mass="28692">MEETMISSATVRNAVSQNSFFEELECRDQNGSIVIKVHIKGIVNAGRIPLWLNYNIGILISKKFPKDLPLVIDYEKLLDVHFEHINPDRTLCLATPIELRNKLVGLHPEKVLLELILGYMTQYAYWQQFSCYLIEPQQHGLAGILADYGNRLGVEKLATIVDFLKCIQNPKVNANKPCPCRSGRSLRACHMRTLSSLCPTVDAWMQMKTDLEELSSWQATIRQKIQYGRDKTPMMPLSCRQLVDGFTIPQIG</sequence>
<accession>A0ABV6K5W0</accession>
<dbReference type="EMBL" id="JBHLUK010000072">
    <property type="protein sequence ID" value="MFC0424497.1"/>
    <property type="molecule type" value="Genomic_DNA"/>
</dbReference>
<dbReference type="RefSeq" id="WP_137644941.1">
    <property type="nucleotide sequence ID" value="NZ_BAABRM010000009.1"/>
</dbReference>
<dbReference type="InterPro" id="IPR004027">
    <property type="entry name" value="SEC_C_motif"/>
</dbReference>
<keyword evidence="2" id="KW-1185">Reference proteome</keyword>
<comment type="caution">
    <text evidence="1">The sequence shown here is derived from an EMBL/GenBank/DDBJ whole genome shotgun (WGS) entry which is preliminary data.</text>
</comment>
<reference evidence="1 2" key="1">
    <citation type="submission" date="2024-09" db="EMBL/GenBank/DDBJ databases">
        <authorList>
            <person name="Sun Q."/>
            <person name="Mori K."/>
        </authorList>
    </citation>
    <scope>NUCLEOTIDE SEQUENCE [LARGE SCALE GENOMIC DNA]</scope>
    <source>
        <strain evidence="1 2">TBRC 4575</strain>
    </source>
</reference>
<proteinExistence type="predicted"/>
<organism evidence="1 2">
    <name type="scientific">Lactiplantibacillus plajomi</name>
    <dbReference type="NCBI Taxonomy" id="1457217"/>
    <lineage>
        <taxon>Bacteria</taxon>
        <taxon>Bacillati</taxon>
        <taxon>Bacillota</taxon>
        <taxon>Bacilli</taxon>
        <taxon>Lactobacillales</taxon>
        <taxon>Lactobacillaceae</taxon>
        <taxon>Lactiplantibacillus</taxon>
    </lineage>
</organism>
<name>A0ABV6K5W0_9LACO</name>
<evidence type="ECO:0000313" key="2">
    <source>
        <dbReference type="Proteomes" id="UP001589855"/>
    </source>
</evidence>